<sequence>MASPTDIAKFNYKDFSEKKILGEGSFNQVYQVYNPYIGNCVVKIVSRCFYGQEREKNLLLKEAADMQRVRHDHLLPLLGVVMEPEHLCLVFDVADNGSLLHALQRIQIPWSIKNMNAYQVILAVCFLHEQDDQIVHRNLKTSNVLLDAEFNAKVCDFVLPNRFQWISQATQQRDRTGRYRRQGPTKQRNGSEIAFLAPEAIKNINAKPDPAFDVYS</sequence>
<organism evidence="4 5">
    <name type="scientific">Ciona intestinalis</name>
    <name type="common">Transparent sea squirt</name>
    <name type="synonym">Ascidia intestinalis</name>
    <dbReference type="NCBI Taxonomy" id="7719"/>
    <lineage>
        <taxon>Eukaryota</taxon>
        <taxon>Metazoa</taxon>
        <taxon>Chordata</taxon>
        <taxon>Tunicata</taxon>
        <taxon>Ascidiacea</taxon>
        <taxon>Phlebobranchia</taxon>
        <taxon>Cionidae</taxon>
        <taxon>Ciona</taxon>
    </lineage>
</organism>
<keyword evidence="2" id="KW-0067">ATP-binding</keyword>
<dbReference type="HOGENOM" id="CLU_000288_7_35_1"/>
<dbReference type="SUPFAM" id="SSF56112">
    <property type="entry name" value="Protein kinase-like (PK-like)"/>
    <property type="match status" value="1"/>
</dbReference>
<reference evidence="4" key="3">
    <citation type="submission" date="2025-08" db="UniProtKB">
        <authorList>
            <consortium name="Ensembl"/>
        </authorList>
    </citation>
    <scope>IDENTIFICATION</scope>
</reference>
<feature type="domain" description="Protein kinase" evidence="3">
    <location>
        <begin position="15"/>
        <end position="216"/>
    </location>
</feature>
<dbReference type="GO" id="GO:0035556">
    <property type="term" value="P:intracellular signal transduction"/>
    <property type="evidence" value="ECO:0000318"/>
    <property type="project" value="GO_Central"/>
</dbReference>
<dbReference type="GO" id="GO:0005524">
    <property type="term" value="F:ATP binding"/>
    <property type="evidence" value="ECO:0007669"/>
    <property type="project" value="UniProtKB-KW"/>
</dbReference>
<dbReference type="InterPro" id="IPR000719">
    <property type="entry name" value="Prot_kinase_dom"/>
</dbReference>
<evidence type="ECO:0000256" key="1">
    <source>
        <dbReference type="ARBA" id="ARBA00022741"/>
    </source>
</evidence>
<dbReference type="PROSITE" id="PS50011">
    <property type="entry name" value="PROTEIN_KINASE_DOM"/>
    <property type="match status" value="1"/>
</dbReference>
<dbReference type="GO" id="GO:0008063">
    <property type="term" value="P:Toll signaling pathway"/>
    <property type="evidence" value="ECO:0000318"/>
    <property type="project" value="GO_Central"/>
</dbReference>
<dbReference type="EMBL" id="EAAA01001112">
    <property type="status" value="NOT_ANNOTATED_CDS"/>
    <property type="molecule type" value="Genomic_DNA"/>
</dbReference>
<dbReference type="GeneTree" id="ENSGT00940000172277"/>
<accession>F6SYE0</accession>
<dbReference type="GO" id="GO:0031663">
    <property type="term" value="P:lipopolysaccharide-mediated signaling pathway"/>
    <property type="evidence" value="ECO:0000318"/>
    <property type="project" value="GO_Central"/>
</dbReference>
<dbReference type="OMA" id="MEPEHLC"/>
<keyword evidence="5" id="KW-1185">Reference proteome</keyword>
<dbReference type="GO" id="GO:0005886">
    <property type="term" value="C:plasma membrane"/>
    <property type="evidence" value="ECO:0000318"/>
    <property type="project" value="GO_Central"/>
</dbReference>
<keyword evidence="1" id="KW-0547">Nucleotide-binding</keyword>
<dbReference type="GO" id="GO:0019221">
    <property type="term" value="P:cytokine-mediated signaling pathway"/>
    <property type="evidence" value="ECO:0000318"/>
    <property type="project" value="GO_Central"/>
</dbReference>
<dbReference type="InParanoid" id="F6SYE0"/>
<dbReference type="PANTHER" id="PTHR27001">
    <property type="entry name" value="OS01G0253100 PROTEIN"/>
    <property type="match status" value="1"/>
</dbReference>
<reference evidence="4" key="2">
    <citation type="journal article" date="2008" name="Genome Biol.">
        <title>Improved genome assembly and evidence-based global gene model set for the chordate Ciona intestinalis: new insight into intron and operon populations.</title>
        <authorList>
            <person name="Satou Y."/>
            <person name="Mineta K."/>
            <person name="Ogasawara M."/>
            <person name="Sasakura Y."/>
            <person name="Shoguchi E."/>
            <person name="Ueno K."/>
            <person name="Yamada L."/>
            <person name="Matsumoto J."/>
            <person name="Wasserscheid J."/>
            <person name="Dewar K."/>
            <person name="Wiley G.B."/>
            <person name="Macmil S.L."/>
            <person name="Roe B.A."/>
            <person name="Zeller R.W."/>
            <person name="Hastings K.E."/>
            <person name="Lemaire P."/>
            <person name="Lindquist E."/>
            <person name="Endo T."/>
            <person name="Hotta K."/>
            <person name="Inaba K."/>
        </authorList>
    </citation>
    <scope>NUCLEOTIDE SEQUENCE [LARGE SCALE GENOMIC DNA]</scope>
    <source>
        <strain evidence="4">wild type</strain>
    </source>
</reference>
<dbReference type="GO" id="GO:0005737">
    <property type="term" value="C:cytoplasm"/>
    <property type="evidence" value="ECO:0000318"/>
    <property type="project" value="GO_Central"/>
</dbReference>
<evidence type="ECO:0000313" key="5">
    <source>
        <dbReference type="Proteomes" id="UP000008144"/>
    </source>
</evidence>
<name>F6SYE0_CIOIN</name>
<evidence type="ECO:0000259" key="3">
    <source>
        <dbReference type="PROSITE" id="PS50011"/>
    </source>
</evidence>
<dbReference type="GO" id="GO:0004672">
    <property type="term" value="F:protein kinase activity"/>
    <property type="evidence" value="ECO:0007669"/>
    <property type="project" value="InterPro"/>
</dbReference>
<proteinExistence type="predicted"/>
<evidence type="ECO:0000256" key="2">
    <source>
        <dbReference type="ARBA" id="ARBA00022840"/>
    </source>
</evidence>
<dbReference type="Proteomes" id="UP000008144">
    <property type="component" value="Chromosome 13"/>
</dbReference>
<dbReference type="PANTHER" id="PTHR27001:SF931">
    <property type="entry name" value="OS11G0664100 PROTEIN"/>
    <property type="match status" value="1"/>
</dbReference>
<dbReference type="Ensembl" id="ENSCINT00000026557.2">
    <property type="protein sequence ID" value="ENSCINP00000026311.2"/>
    <property type="gene ID" value="ENSCING00000014594.2"/>
</dbReference>
<dbReference type="Pfam" id="PF00069">
    <property type="entry name" value="Pkinase"/>
    <property type="match status" value="1"/>
</dbReference>
<protein>
    <recommendedName>
        <fullName evidence="3">Protein kinase domain-containing protein</fullName>
    </recommendedName>
</protein>
<dbReference type="GO" id="GO:0005634">
    <property type="term" value="C:nucleus"/>
    <property type="evidence" value="ECO:0000318"/>
    <property type="project" value="GO_Central"/>
</dbReference>
<dbReference type="GO" id="GO:0043123">
    <property type="term" value="P:positive regulation of canonical NF-kappaB signal transduction"/>
    <property type="evidence" value="ECO:0000318"/>
    <property type="project" value="GO_Central"/>
</dbReference>
<dbReference type="InterPro" id="IPR011009">
    <property type="entry name" value="Kinase-like_dom_sf"/>
</dbReference>
<reference evidence="4" key="4">
    <citation type="submission" date="2025-09" db="UniProtKB">
        <authorList>
            <consortium name="Ensembl"/>
        </authorList>
    </citation>
    <scope>IDENTIFICATION</scope>
</reference>
<reference evidence="5" key="1">
    <citation type="journal article" date="2002" name="Science">
        <title>The draft genome of Ciona intestinalis: insights into chordate and vertebrate origins.</title>
        <authorList>
            <person name="Dehal P."/>
            <person name="Satou Y."/>
            <person name="Campbell R.K."/>
            <person name="Chapman J."/>
            <person name="Degnan B."/>
            <person name="De Tomaso A."/>
            <person name="Davidson B."/>
            <person name="Di Gregorio A."/>
            <person name="Gelpke M."/>
            <person name="Goodstein D.M."/>
            <person name="Harafuji N."/>
            <person name="Hastings K.E."/>
            <person name="Ho I."/>
            <person name="Hotta K."/>
            <person name="Huang W."/>
            <person name="Kawashima T."/>
            <person name="Lemaire P."/>
            <person name="Martinez D."/>
            <person name="Meinertzhagen I.A."/>
            <person name="Necula S."/>
            <person name="Nonaka M."/>
            <person name="Putnam N."/>
            <person name="Rash S."/>
            <person name="Saiga H."/>
            <person name="Satake M."/>
            <person name="Terry A."/>
            <person name="Yamada L."/>
            <person name="Wang H.G."/>
            <person name="Awazu S."/>
            <person name="Azumi K."/>
            <person name="Boore J."/>
            <person name="Branno M."/>
            <person name="Chin-Bow S."/>
            <person name="DeSantis R."/>
            <person name="Doyle S."/>
            <person name="Francino P."/>
            <person name="Keys D.N."/>
            <person name="Haga S."/>
            <person name="Hayashi H."/>
            <person name="Hino K."/>
            <person name="Imai K.S."/>
            <person name="Inaba K."/>
            <person name="Kano S."/>
            <person name="Kobayashi K."/>
            <person name="Kobayashi M."/>
            <person name="Lee B.I."/>
            <person name="Makabe K.W."/>
            <person name="Manohar C."/>
            <person name="Matassi G."/>
            <person name="Medina M."/>
            <person name="Mochizuki Y."/>
            <person name="Mount S."/>
            <person name="Morishita T."/>
            <person name="Miura S."/>
            <person name="Nakayama A."/>
            <person name="Nishizaka S."/>
            <person name="Nomoto H."/>
            <person name="Ohta F."/>
            <person name="Oishi K."/>
            <person name="Rigoutsos I."/>
            <person name="Sano M."/>
            <person name="Sasaki A."/>
            <person name="Sasakura Y."/>
            <person name="Shoguchi E."/>
            <person name="Shin-i T."/>
            <person name="Spagnuolo A."/>
            <person name="Stainier D."/>
            <person name="Suzuki M.M."/>
            <person name="Tassy O."/>
            <person name="Takatori N."/>
            <person name="Tokuoka M."/>
            <person name="Yagi K."/>
            <person name="Yoshizaki F."/>
            <person name="Wada S."/>
            <person name="Zhang C."/>
            <person name="Hyatt P.D."/>
            <person name="Larimer F."/>
            <person name="Detter C."/>
            <person name="Doggett N."/>
            <person name="Glavina T."/>
            <person name="Hawkins T."/>
            <person name="Richardson P."/>
            <person name="Lucas S."/>
            <person name="Kohara Y."/>
            <person name="Levine M."/>
            <person name="Satoh N."/>
            <person name="Rokhsar D.S."/>
        </authorList>
    </citation>
    <scope>NUCLEOTIDE SEQUENCE [LARGE SCALE GENOMIC DNA]</scope>
</reference>
<evidence type="ECO:0000313" key="4">
    <source>
        <dbReference type="Ensembl" id="ENSCINP00000026311.2"/>
    </source>
</evidence>
<dbReference type="STRING" id="7719.ENSCINP00000026311"/>
<dbReference type="Gene3D" id="1.10.510.10">
    <property type="entry name" value="Transferase(Phosphotransferase) domain 1"/>
    <property type="match status" value="1"/>
</dbReference>
<dbReference type="AlphaFoldDB" id="F6SYE0"/>